<dbReference type="AlphaFoldDB" id="A0A0K8PLI4"/>
<keyword evidence="4" id="KW-1185">Reference proteome</keyword>
<accession>A0A0K8PLI4</accession>
<keyword evidence="2" id="KW-0472">Membrane</keyword>
<dbReference type="Proteomes" id="UP000053859">
    <property type="component" value="Unassembled WGS sequence"/>
</dbReference>
<organism evidence="3 4">
    <name type="scientific">Streptomyces azureus</name>
    <dbReference type="NCBI Taxonomy" id="146537"/>
    <lineage>
        <taxon>Bacteria</taxon>
        <taxon>Bacillati</taxon>
        <taxon>Actinomycetota</taxon>
        <taxon>Actinomycetes</taxon>
        <taxon>Kitasatosporales</taxon>
        <taxon>Streptomycetaceae</taxon>
        <taxon>Streptomyces</taxon>
    </lineage>
</organism>
<sequence>MKVDVRVQQVPRLPIVKKTRAFRVAAAQTWAELARRGVTIESATLEDAVEQEIRHVADRLGIQVRTAWKHFDAAGVADRLSPRRPAPTPGEYPLRHGPGEGAGAATERLRARGRRGRMVTFTGVVAMAFLILAVLIGLIGAANEPDRSPYAVAFDDSVDCDNPPDLILSIDTGGPMVCVVNPVTVYVEESDFGVFTEDEVDDVTATSKWLAQDGHLSAEDKREIERKAEAIGARHGYQPSKPRDTSTGILVIVCLISAAISGLLCFLWDLEYTGVPSWRLGKPS</sequence>
<reference evidence="3" key="1">
    <citation type="journal article" date="2015" name="Genome Announc.">
        <title>Draft Genome Sequence of Thiostrepton-Producing Streptomyces azureus ATCC 14921.</title>
        <authorList>
            <person name="Sakihara K."/>
            <person name="Maeda J."/>
            <person name="Tashiro K."/>
            <person name="Fujino Y."/>
            <person name="Kuhara S."/>
            <person name="Ohshima T."/>
            <person name="Ogata S."/>
            <person name="Doi K."/>
        </authorList>
    </citation>
    <scope>NUCLEOTIDE SEQUENCE [LARGE SCALE GENOMIC DNA]</scope>
    <source>
        <strain evidence="3">ATCC14921</strain>
    </source>
</reference>
<gene>
    <name evidence="3" type="ORF">SAZU_3096</name>
</gene>
<evidence type="ECO:0000313" key="4">
    <source>
        <dbReference type="Proteomes" id="UP000053859"/>
    </source>
</evidence>
<protein>
    <submittedName>
        <fullName evidence="3">Uncharacterized protein</fullName>
    </submittedName>
</protein>
<proteinExistence type="predicted"/>
<dbReference type="EMBL" id="DF968255">
    <property type="protein sequence ID" value="GAP48269.1"/>
    <property type="molecule type" value="Genomic_DNA"/>
</dbReference>
<feature type="region of interest" description="Disordered" evidence="1">
    <location>
        <begin position="79"/>
        <end position="106"/>
    </location>
</feature>
<keyword evidence="2" id="KW-1133">Transmembrane helix</keyword>
<evidence type="ECO:0000256" key="2">
    <source>
        <dbReference type="SAM" id="Phobius"/>
    </source>
</evidence>
<name>A0A0K8PLI4_STRAJ</name>
<dbReference type="PATRIC" id="fig|146537.3.peg.3271"/>
<keyword evidence="2" id="KW-0812">Transmembrane</keyword>
<evidence type="ECO:0000256" key="1">
    <source>
        <dbReference type="SAM" id="MobiDB-lite"/>
    </source>
</evidence>
<feature type="transmembrane region" description="Helical" evidence="2">
    <location>
        <begin position="249"/>
        <end position="270"/>
    </location>
</feature>
<feature type="transmembrane region" description="Helical" evidence="2">
    <location>
        <begin position="118"/>
        <end position="142"/>
    </location>
</feature>
<evidence type="ECO:0000313" key="3">
    <source>
        <dbReference type="EMBL" id="GAP48269.1"/>
    </source>
</evidence>